<dbReference type="Proteomes" id="UP001597079">
    <property type="component" value="Unassembled WGS sequence"/>
</dbReference>
<feature type="domain" description="DUF2231" evidence="2">
    <location>
        <begin position="10"/>
        <end position="149"/>
    </location>
</feature>
<proteinExistence type="predicted"/>
<dbReference type="RefSeq" id="WP_377943206.1">
    <property type="nucleotide sequence ID" value="NZ_JBHUCX010000028.1"/>
</dbReference>
<keyword evidence="1" id="KW-1133">Transmembrane helix</keyword>
<name>A0ABW4JG83_9BACL</name>
<feature type="transmembrane region" description="Helical" evidence="1">
    <location>
        <begin position="46"/>
        <end position="68"/>
    </location>
</feature>
<comment type="caution">
    <text evidence="3">The sequence shown here is derived from an EMBL/GenBank/DDBJ whole genome shotgun (WGS) entry which is preliminary data.</text>
</comment>
<protein>
    <submittedName>
        <fullName evidence="3">DUF2231 domain-containing protein</fullName>
    </submittedName>
</protein>
<dbReference type="InterPro" id="IPR019251">
    <property type="entry name" value="DUF2231_TM"/>
</dbReference>
<accession>A0ABW4JG83</accession>
<keyword evidence="1" id="KW-0472">Membrane</keyword>
<feature type="transmembrane region" description="Helical" evidence="1">
    <location>
        <begin position="116"/>
        <end position="137"/>
    </location>
</feature>
<evidence type="ECO:0000256" key="1">
    <source>
        <dbReference type="SAM" id="Phobius"/>
    </source>
</evidence>
<keyword evidence="4" id="KW-1185">Reference proteome</keyword>
<gene>
    <name evidence="3" type="ORF">ACFSB2_11560</name>
</gene>
<feature type="transmembrane region" description="Helical" evidence="1">
    <location>
        <begin position="15"/>
        <end position="37"/>
    </location>
</feature>
<organism evidence="3 4">
    <name type="scientific">Alicyclobacillus fodiniaquatilis</name>
    <dbReference type="NCBI Taxonomy" id="1661150"/>
    <lineage>
        <taxon>Bacteria</taxon>
        <taxon>Bacillati</taxon>
        <taxon>Bacillota</taxon>
        <taxon>Bacilli</taxon>
        <taxon>Bacillales</taxon>
        <taxon>Alicyclobacillaceae</taxon>
        <taxon>Alicyclobacillus</taxon>
    </lineage>
</organism>
<sequence>MTSLYHLFPSTIHPMVVHFTIAVNYLCTLGGLVGLIWRKDHFWGKLFFLLLALGILSTIAAGAAGVISESYISTRPSGIEPVFHDHKTYAMLTGLFQVIAIAVQSFSWWRTRSMRVSFWAFLLSIASTVCVSMAGHLGGTMVYQYGFGVH</sequence>
<feature type="transmembrane region" description="Helical" evidence="1">
    <location>
        <begin position="88"/>
        <end position="109"/>
    </location>
</feature>
<keyword evidence="1" id="KW-0812">Transmembrane</keyword>
<evidence type="ECO:0000313" key="3">
    <source>
        <dbReference type="EMBL" id="MFD1675332.1"/>
    </source>
</evidence>
<dbReference type="Pfam" id="PF09990">
    <property type="entry name" value="DUF2231"/>
    <property type="match status" value="1"/>
</dbReference>
<evidence type="ECO:0000259" key="2">
    <source>
        <dbReference type="Pfam" id="PF09990"/>
    </source>
</evidence>
<dbReference type="EMBL" id="JBHUCX010000028">
    <property type="protein sequence ID" value="MFD1675332.1"/>
    <property type="molecule type" value="Genomic_DNA"/>
</dbReference>
<evidence type="ECO:0000313" key="4">
    <source>
        <dbReference type="Proteomes" id="UP001597079"/>
    </source>
</evidence>
<reference evidence="4" key="1">
    <citation type="journal article" date="2019" name="Int. J. Syst. Evol. Microbiol.">
        <title>The Global Catalogue of Microorganisms (GCM) 10K type strain sequencing project: providing services to taxonomists for standard genome sequencing and annotation.</title>
        <authorList>
            <consortium name="The Broad Institute Genomics Platform"/>
            <consortium name="The Broad Institute Genome Sequencing Center for Infectious Disease"/>
            <person name="Wu L."/>
            <person name="Ma J."/>
        </authorList>
    </citation>
    <scope>NUCLEOTIDE SEQUENCE [LARGE SCALE GENOMIC DNA]</scope>
    <source>
        <strain evidence="4">CGMCC 1.12286</strain>
    </source>
</reference>